<sequence>MGQGADGLAVARQSDGRLGWGLLLRADHHHGHPVELSRDYTPCVAEADQAVGLALDVCWNRRALACSYEMQLSAQNRSSQDL</sequence>
<reference evidence="1" key="2">
    <citation type="submission" date="2020-09" db="EMBL/GenBank/DDBJ databases">
        <authorList>
            <person name="Sun Q."/>
            <person name="Kim S."/>
        </authorList>
    </citation>
    <scope>NUCLEOTIDE SEQUENCE</scope>
    <source>
        <strain evidence="1">KCTC 12870</strain>
    </source>
</reference>
<accession>A0A8J3DN67</accession>
<reference evidence="1" key="1">
    <citation type="journal article" date="2014" name="Int. J. Syst. Evol. Microbiol.">
        <title>Complete genome sequence of Corynebacterium casei LMG S-19264T (=DSM 44701T), isolated from a smear-ripened cheese.</title>
        <authorList>
            <consortium name="US DOE Joint Genome Institute (JGI-PGF)"/>
            <person name="Walter F."/>
            <person name="Albersmeier A."/>
            <person name="Kalinowski J."/>
            <person name="Ruckert C."/>
        </authorList>
    </citation>
    <scope>NUCLEOTIDE SEQUENCE</scope>
    <source>
        <strain evidence="1">KCTC 12870</strain>
    </source>
</reference>
<keyword evidence="2" id="KW-1185">Reference proteome</keyword>
<protein>
    <submittedName>
        <fullName evidence="1">Uncharacterized protein</fullName>
    </submittedName>
</protein>
<organism evidence="1 2">
    <name type="scientific">Cerasicoccus arenae</name>
    <dbReference type="NCBI Taxonomy" id="424488"/>
    <lineage>
        <taxon>Bacteria</taxon>
        <taxon>Pseudomonadati</taxon>
        <taxon>Verrucomicrobiota</taxon>
        <taxon>Opitutia</taxon>
        <taxon>Puniceicoccales</taxon>
        <taxon>Cerasicoccaceae</taxon>
        <taxon>Cerasicoccus</taxon>
    </lineage>
</organism>
<comment type="caution">
    <text evidence="1">The sequence shown here is derived from an EMBL/GenBank/DDBJ whole genome shotgun (WGS) entry which is preliminary data.</text>
</comment>
<evidence type="ECO:0000313" key="1">
    <source>
        <dbReference type="EMBL" id="GHC14039.1"/>
    </source>
</evidence>
<gene>
    <name evidence="1" type="ORF">GCM10007047_34140</name>
</gene>
<proteinExistence type="predicted"/>
<dbReference type="AlphaFoldDB" id="A0A8J3DN67"/>
<evidence type="ECO:0000313" key="2">
    <source>
        <dbReference type="Proteomes" id="UP000642829"/>
    </source>
</evidence>
<name>A0A8J3DN67_9BACT</name>
<dbReference type="EMBL" id="BMXG01000041">
    <property type="protein sequence ID" value="GHC14039.1"/>
    <property type="molecule type" value="Genomic_DNA"/>
</dbReference>
<dbReference type="Proteomes" id="UP000642829">
    <property type="component" value="Unassembled WGS sequence"/>
</dbReference>